<dbReference type="CDD" id="cd03039">
    <property type="entry name" value="GST_N_Sigma_like"/>
    <property type="match status" value="1"/>
</dbReference>
<proteinExistence type="inferred from homology"/>
<evidence type="ECO:0000313" key="9">
    <source>
        <dbReference type="Proteomes" id="UP000494206"/>
    </source>
</evidence>
<dbReference type="EC" id="2.5.1.18" evidence="1"/>
<dbReference type="CDD" id="cd03192">
    <property type="entry name" value="GST_C_Sigma_like"/>
    <property type="match status" value="1"/>
</dbReference>
<dbReference type="SFLD" id="SFLDG01205">
    <property type="entry name" value="AMPS.1"/>
    <property type="match status" value="1"/>
</dbReference>
<dbReference type="InterPro" id="IPR010987">
    <property type="entry name" value="Glutathione-S-Trfase_C-like"/>
</dbReference>
<evidence type="ECO:0000256" key="2">
    <source>
        <dbReference type="ARBA" id="ARBA00022679"/>
    </source>
</evidence>
<evidence type="ECO:0000256" key="3">
    <source>
        <dbReference type="ARBA" id="ARBA00038317"/>
    </source>
</evidence>
<dbReference type="GO" id="GO:0004602">
    <property type="term" value="F:glutathione peroxidase activity"/>
    <property type="evidence" value="ECO:0007669"/>
    <property type="project" value="UniProtKB-ARBA"/>
</dbReference>
<keyword evidence="9" id="KW-1185">Reference proteome</keyword>
<dbReference type="InterPro" id="IPR004045">
    <property type="entry name" value="Glutathione_S-Trfase_N"/>
</dbReference>
<dbReference type="AlphaFoldDB" id="A0A8S1ELY9"/>
<dbReference type="FunFam" id="1.20.1050.10:FF:000076">
    <property type="entry name" value="Probable glutathione S-transferase gst-36"/>
    <property type="match status" value="1"/>
</dbReference>
<dbReference type="Gene3D" id="3.40.30.10">
    <property type="entry name" value="Glutaredoxin"/>
    <property type="match status" value="1"/>
</dbReference>
<comment type="catalytic activity">
    <reaction evidence="4">
        <text>RX + glutathione = an S-substituted glutathione + a halide anion + H(+)</text>
        <dbReference type="Rhea" id="RHEA:16437"/>
        <dbReference type="ChEBI" id="CHEBI:15378"/>
        <dbReference type="ChEBI" id="CHEBI:16042"/>
        <dbReference type="ChEBI" id="CHEBI:17792"/>
        <dbReference type="ChEBI" id="CHEBI:57925"/>
        <dbReference type="ChEBI" id="CHEBI:90779"/>
        <dbReference type="EC" id="2.5.1.18"/>
    </reaction>
</comment>
<dbReference type="Pfam" id="PF14497">
    <property type="entry name" value="GST_C_3"/>
    <property type="match status" value="1"/>
</dbReference>
<dbReference type="PROSITE" id="PS50405">
    <property type="entry name" value="GST_CTER"/>
    <property type="match status" value="1"/>
</dbReference>
<reference evidence="8 9" key="1">
    <citation type="submission" date="2020-04" db="EMBL/GenBank/DDBJ databases">
        <authorList>
            <person name="Laetsch R D."/>
            <person name="Stevens L."/>
            <person name="Kumar S."/>
            <person name="Blaxter L. M."/>
        </authorList>
    </citation>
    <scope>NUCLEOTIDE SEQUENCE [LARGE SCALE GENOMIC DNA]</scope>
</reference>
<dbReference type="Gene3D" id="1.20.1050.10">
    <property type="match status" value="1"/>
</dbReference>
<evidence type="ECO:0000256" key="5">
    <source>
        <dbReference type="ARBA" id="ARBA00078118"/>
    </source>
</evidence>
<dbReference type="SUPFAM" id="SSF47616">
    <property type="entry name" value="GST C-terminal domain-like"/>
    <property type="match status" value="1"/>
</dbReference>
<dbReference type="InterPro" id="IPR004046">
    <property type="entry name" value="GST_C"/>
</dbReference>
<dbReference type="InterPro" id="IPR050213">
    <property type="entry name" value="GST_superfamily"/>
</dbReference>
<dbReference type="EMBL" id="CADEPM010000002">
    <property type="protein sequence ID" value="CAB3400547.1"/>
    <property type="molecule type" value="Genomic_DNA"/>
</dbReference>
<evidence type="ECO:0000259" key="7">
    <source>
        <dbReference type="PROSITE" id="PS50405"/>
    </source>
</evidence>
<dbReference type="PANTHER" id="PTHR11571:SF261">
    <property type="entry name" value="GLUTATHIONE S-TRANSFERASE GST-36-RELATED"/>
    <property type="match status" value="1"/>
</dbReference>
<dbReference type="PANTHER" id="PTHR11571">
    <property type="entry name" value="GLUTATHIONE S-TRANSFERASE"/>
    <property type="match status" value="1"/>
</dbReference>
<dbReference type="FunFam" id="3.40.30.10:FF:000035">
    <property type="entry name" value="hematopoietic prostaglandin D synthase"/>
    <property type="match status" value="1"/>
</dbReference>
<comment type="caution">
    <text evidence="8">The sequence shown here is derived from an EMBL/GenBank/DDBJ whole genome shotgun (WGS) entry which is preliminary data.</text>
</comment>
<accession>A0A8S1ELY9</accession>
<comment type="similarity">
    <text evidence="3">Belongs to the GST superfamily. Sigma family.</text>
</comment>
<dbReference type="PROSITE" id="PS50404">
    <property type="entry name" value="GST_NTER"/>
    <property type="match status" value="1"/>
</dbReference>
<dbReference type="InterPro" id="IPR040079">
    <property type="entry name" value="Glutathione_S-Trfase"/>
</dbReference>
<dbReference type="Pfam" id="PF02798">
    <property type="entry name" value="GST_N"/>
    <property type="match status" value="1"/>
</dbReference>
<gene>
    <name evidence="8" type="ORF">CBOVIS_LOCUS3461</name>
</gene>
<dbReference type="SFLD" id="SFLDS00019">
    <property type="entry name" value="Glutathione_Transferase_(cytos"/>
    <property type="match status" value="1"/>
</dbReference>
<dbReference type="GO" id="GO:0006749">
    <property type="term" value="P:glutathione metabolic process"/>
    <property type="evidence" value="ECO:0007669"/>
    <property type="project" value="TreeGrafter"/>
</dbReference>
<dbReference type="GO" id="GO:0004364">
    <property type="term" value="F:glutathione transferase activity"/>
    <property type="evidence" value="ECO:0007669"/>
    <property type="project" value="UniProtKB-EC"/>
</dbReference>
<evidence type="ECO:0000256" key="1">
    <source>
        <dbReference type="ARBA" id="ARBA00012452"/>
    </source>
</evidence>
<organism evidence="8 9">
    <name type="scientific">Caenorhabditis bovis</name>
    <dbReference type="NCBI Taxonomy" id="2654633"/>
    <lineage>
        <taxon>Eukaryota</taxon>
        <taxon>Metazoa</taxon>
        <taxon>Ecdysozoa</taxon>
        <taxon>Nematoda</taxon>
        <taxon>Chromadorea</taxon>
        <taxon>Rhabditida</taxon>
        <taxon>Rhabditina</taxon>
        <taxon>Rhabditomorpha</taxon>
        <taxon>Rhabditoidea</taxon>
        <taxon>Rhabditidae</taxon>
        <taxon>Peloderinae</taxon>
        <taxon>Caenorhabditis</taxon>
    </lineage>
</organism>
<evidence type="ECO:0000259" key="6">
    <source>
        <dbReference type="PROSITE" id="PS50404"/>
    </source>
</evidence>
<dbReference type="InterPro" id="IPR036249">
    <property type="entry name" value="Thioredoxin-like_sf"/>
</dbReference>
<dbReference type="SFLD" id="SFLDG00363">
    <property type="entry name" value="AMPS_(cytGST):_Alpha-__Mu-__Pi"/>
    <property type="match status" value="1"/>
</dbReference>
<dbReference type="Proteomes" id="UP000494206">
    <property type="component" value="Unassembled WGS sequence"/>
</dbReference>
<protein>
    <recommendedName>
        <fullName evidence="1">glutathione transferase</fullName>
        <ecNumber evidence="1">2.5.1.18</ecNumber>
    </recommendedName>
    <alternativeName>
        <fullName evidence="5">GST class-sigma</fullName>
    </alternativeName>
</protein>
<dbReference type="SUPFAM" id="SSF52833">
    <property type="entry name" value="Thioredoxin-like"/>
    <property type="match status" value="1"/>
</dbReference>
<evidence type="ECO:0000256" key="4">
    <source>
        <dbReference type="ARBA" id="ARBA00047960"/>
    </source>
</evidence>
<name>A0A8S1ELY9_9PELO</name>
<keyword evidence="2" id="KW-0808">Transferase</keyword>
<feature type="domain" description="GST N-terminal" evidence="6">
    <location>
        <begin position="3"/>
        <end position="80"/>
    </location>
</feature>
<feature type="domain" description="GST C-terminal" evidence="7">
    <location>
        <begin position="82"/>
        <end position="209"/>
    </location>
</feature>
<dbReference type="OrthoDB" id="414243at2759"/>
<evidence type="ECO:0000313" key="8">
    <source>
        <dbReference type="EMBL" id="CAB3400547.1"/>
    </source>
</evidence>
<dbReference type="InterPro" id="IPR036282">
    <property type="entry name" value="Glutathione-S-Trfase_C_sf"/>
</dbReference>
<sequence>MTHNYKFYYFDVRGRGEVIRLLFHLDNVKFVDERIGMEEWPALKAEMPLNQVPVLDIDGVKIGETTAIARFIGHQLRRAGSNPIECAKLDMIAEVIQSFLNKIGKWPPAILGMIKEDKNQIFKDTVIPAIETFAPLVEKFLLENGNNGLFSGDRETWVDVFAAESFVKIIDYGSPDALDAYPHILSLINRIFNIPSIKKYVASRKATPI</sequence>